<dbReference type="SUPFAM" id="SSF54593">
    <property type="entry name" value="Glyoxalase/Bleomycin resistance protein/Dihydroxybiphenyl dioxygenase"/>
    <property type="match status" value="1"/>
</dbReference>
<dbReference type="InterPro" id="IPR029068">
    <property type="entry name" value="Glyas_Bleomycin-R_OHBP_Dase"/>
</dbReference>
<protein>
    <recommendedName>
        <fullName evidence="3">Bleomycin resistance protein</fullName>
    </recommendedName>
</protein>
<reference evidence="2" key="1">
    <citation type="submission" date="2018-11" db="EMBL/GenBank/DDBJ databases">
        <title>Proposal to divide the Flavobacteriaceae and reorganize its genera based on Amino Acid Identity values calculated from whole genome sequences.</title>
        <authorList>
            <person name="Nicholson A.C."/>
            <person name="Gulvik C.A."/>
            <person name="Whitney A.M."/>
            <person name="Humrighouse B.W."/>
            <person name="Bell M."/>
            <person name="Holmes B."/>
            <person name="Steigerwalt A.B."/>
            <person name="Villarma A."/>
            <person name="Sheth M."/>
            <person name="Batra D."/>
            <person name="Pryor J."/>
            <person name="Bernardet J.-F."/>
            <person name="Hugo C."/>
            <person name="Kampfer P."/>
            <person name="Newman J.D."/>
            <person name="McQuiston J.R."/>
        </authorList>
    </citation>
    <scope>NUCLEOTIDE SEQUENCE [LARGE SCALE GENOMIC DNA]</scope>
    <source>
        <strain evidence="2">F5649</strain>
    </source>
</reference>
<evidence type="ECO:0000313" key="2">
    <source>
        <dbReference type="Proteomes" id="UP000281810"/>
    </source>
</evidence>
<dbReference type="OrthoDB" id="66829at2"/>
<proteinExistence type="predicted"/>
<gene>
    <name evidence="1" type="ORF">EIB74_13940</name>
</gene>
<sequence>MIRLIKTIPVFPVRNIDKAVMFYKAQFGFDCRHKETTFAILIRDGIELHLWASCNNNWKWKNIFLFLKPISSGTESFLAGTHSCRIEV</sequence>
<dbReference type="Gene3D" id="3.10.180.10">
    <property type="entry name" value="2,3-Dihydroxybiphenyl 1,2-Dioxygenase, domain 1"/>
    <property type="match status" value="1"/>
</dbReference>
<evidence type="ECO:0008006" key="3">
    <source>
        <dbReference type="Google" id="ProtNLM"/>
    </source>
</evidence>
<dbReference type="Proteomes" id="UP000281810">
    <property type="component" value="Chromosome"/>
</dbReference>
<name>A0A3G8Y7P7_9FLAO</name>
<evidence type="ECO:0000313" key="1">
    <source>
        <dbReference type="EMBL" id="AZI40990.1"/>
    </source>
</evidence>
<accession>A0A3G8Y7P7</accession>
<dbReference type="RefSeq" id="WP_082738205.1">
    <property type="nucleotide sequence ID" value="NZ_CP034161.1"/>
</dbReference>
<keyword evidence="2" id="KW-1185">Reference proteome</keyword>
<dbReference type="AlphaFoldDB" id="A0A3G8Y7P7"/>
<organism evidence="1 2">
    <name type="scientific">Epilithonimonas vandammei</name>
    <dbReference type="NCBI Taxonomy" id="2487072"/>
    <lineage>
        <taxon>Bacteria</taxon>
        <taxon>Pseudomonadati</taxon>
        <taxon>Bacteroidota</taxon>
        <taxon>Flavobacteriia</taxon>
        <taxon>Flavobacteriales</taxon>
        <taxon>Weeksellaceae</taxon>
        <taxon>Chryseobacterium group</taxon>
        <taxon>Epilithonimonas</taxon>
    </lineage>
</organism>
<dbReference type="EMBL" id="CP034161">
    <property type="protein sequence ID" value="AZI40990.1"/>
    <property type="molecule type" value="Genomic_DNA"/>
</dbReference>